<evidence type="ECO:0000313" key="2">
    <source>
        <dbReference type="EMBL" id="QSQ27631.1"/>
    </source>
</evidence>
<dbReference type="EMBL" id="CP071090">
    <property type="protein sequence ID" value="QSQ27631.1"/>
    <property type="molecule type" value="Genomic_DNA"/>
</dbReference>
<dbReference type="Proteomes" id="UP000662747">
    <property type="component" value="Chromosome"/>
</dbReference>
<keyword evidence="3" id="KW-1185">Reference proteome</keyword>
<dbReference type="RefSeq" id="WP_206729150.1">
    <property type="nucleotide sequence ID" value="NZ_CP071090.1"/>
</dbReference>
<name>A0ABX7PAY2_9BACT</name>
<proteinExistence type="predicted"/>
<dbReference type="InterPro" id="IPR036514">
    <property type="entry name" value="SGNH_hydro_sf"/>
</dbReference>
<reference evidence="2 3" key="1">
    <citation type="submission" date="2021-02" db="EMBL/GenBank/DDBJ databases">
        <title>De Novo genome assembly of isolated myxobacteria.</title>
        <authorList>
            <person name="Stevens D.C."/>
        </authorList>
    </citation>
    <scope>NUCLEOTIDE SEQUENCE [LARGE SCALE GENOMIC DNA]</scope>
    <source>
        <strain evidence="3">SCPEA02</strain>
    </source>
</reference>
<feature type="signal peptide" evidence="1">
    <location>
        <begin position="1"/>
        <end position="30"/>
    </location>
</feature>
<dbReference type="Gene3D" id="3.40.50.1110">
    <property type="entry name" value="SGNH hydrolase"/>
    <property type="match status" value="1"/>
</dbReference>
<evidence type="ECO:0000256" key="1">
    <source>
        <dbReference type="SAM" id="SignalP"/>
    </source>
</evidence>
<gene>
    <name evidence="2" type="ORF">JY651_23165</name>
</gene>
<organism evidence="2 3">
    <name type="scientific">Pyxidicoccus parkwayensis</name>
    <dbReference type="NCBI Taxonomy" id="2813578"/>
    <lineage>
        <taxon>Bacteria</taxon>
        <taxon>Pseudomonadati</taxon>
        <taxon>Myxococcota</taxon>
        <taxon>Myxococcia</taxon>
        <taxon>Myxococcales</taxon>
        <taxon>Cystobacterineae</taxon>
        <taxon>Myxococcaceae</taxon>
        <taxon>Pyxidicoccus</taxon>
    </lineage>
</organism>
<keyword evidence="1" id="KW-0732">Signal</keyword>
<evidence type="ECO:0008006" key="4">
    <source>
        <dbReference type="Google" id="ProtNLM"/>
    </source>
</evidence>
<protein>
    <recommendedName>
        <fullName evidence="4">SGNH hydrolase-type esterase domain-containing protein</fullName>
    </recommendedName>
</protein>
<accession>A0ABX7PAY2</accession>
<sequence length="287" mass="31013">MHFDWTFLVRMSAVVLPAVMLMALHGVAHAGTPPADAETGGAMAKLAQRRIFFGHQSVGGNILDGVKQVPSAPRIVEVKDPSQPVAPGTIAHAMVGENTKPESKIADFERLMDAGLANGTDVAFFKFCYIDFNGATDTRALFEKYRATMQGLKARHPHTTFVHVTVPLTTVQRGAKAWLKELLGKPVWGIAENVQRENFNQLLRQTYGGKEPLFDLAKLEATTAEGTPETYELNGQTWPAMVPAYSDDGGHLNAAGQARMAKEFLAFLTALPAPAVQPPIPAVQATP</sequence>
<dbReference type="SUPFAM" id="SSF52266">
    <property type="entry name" value="SGNH hydrolase"/>
    <property type="match status" value="1"/>
</dbReference>
<feature type="chain" id="PRO_5046091345" description="SGNH hydrolase-type esterase domain-containing protein" evidence="1">
    <location>
        <begin position="31"/>
        <end position="287"/>
    </location>
</feature>
<evidence type="ECO:0000313" key="3">
    <source>
        <dbReference type="Proteomes" id="UP000662747"/>
    </source>
</evidence>